<dbReference type="AlphaFoldDB" id="A0AAN3ACF8"/>
<gene>
    <name evidence="1" type="ORF">BACOVA_00377</name>
</gene>
<dbReference type="Proteomes" id="UP000005475">
    <property type="component" value="Unassembled WGS sequence"/>
</dbReference>
<protein>
    <submittedName>
        <fullName evidence="1">Uncharacterized protein</fullName>
    </submittedName>
</protein>
<reference evidence="1 2" key="1">
    <citation type="submission" date="2007-03" db="EMBL/GenBank/DDBJ databases">
        <authorList>
            <person name="Fulton L."/>
            <person name="Clifton S."/>
            <person name="Fulton B."/>
            <person name="Xu J."/>
            <person name="Minx P."/>
            <person name="Pepin K.H."/>
            <person name="Johnson M."/>
            <person name="Thiruvilangam P."/>
            <person name="Bhonagiri V."/>
            <person name="Nash W.E."/>
            <person name="Mardis E.R."/>
            <person name="Wilson R.K."/>
        </authorList>
    </citation>
    <scope>NUCLEOTIDE SEQUENCE [LARGE SCALE GENOMIC DNA]</scope>
    <source>
        <strain evidence="2">ATCC 8483 / DSM 1896 / JCM 5824 / BCRC 10623 / CCUG 4943 / NCTC 11153</strain>
    </source>
</reference>
<reference evidence="2" key="2">
    <citation type="submission" date="2007-04" db="EMBL/GenBank/DDBJ databases">
        <title>Draft genome sequence of Bacteroides ovatus (ATCC 8483).</title>
        <authorList>
            <person name="Sudarsanam P."/>
            <person name="Ley R."/>
            <person name="Guruge J."/>
            <person name="Turnbaugh P.J."/>
            <person name="Mahowald M."/>
            <person name="Liep D."/>
            <person name="Gordon J."/>
        </authorList>
    </citation>
    <scope>NUCLEOTIDE SEQUENCE [LARGE SCALE GENOMIC DNA]</scope>
    <source>
        <strain evidence="2">ATCC 8483 / DSM 1896 / JCM 5824 / BCRC 10623 / CCUG 4943 / NCTC 11153</strain>
    </source>
</reference>
<evidence type="ECO:0000313" key="1">
    <source>
        <dbReference type="EMBL" id="EDO13883.1"/>
    </source>
</evidence>
<proteinExistence type="predicted"/>
<sequence>MDGLILCSNNRSYGFIIFPFFQSCIHYNYKFNAKIKSFNIISK</sequence>
<comment type="caution">
    <text evidence="1">The sequence shown here is derived from an EMBL/GenBank/DDBJ whole genome shotgun (WGS) entry which is preliminary data.</text>
</comment>
<dbReference type="EMBL" id="AAXF02000032">
    <property type="protein sequence ID" value="EDO13883.1"/>
    <property type="molecule type" value="Genomic_DNA"/>
</dbReference>
<name>A0AAN3ACF8_BACO1</name>
<organism evidence="1 2">
    <name type="scientific">Bacteroides ovatus (strain ATCC 8483 / DSM 1896 / JCM 5824 / BCRC 10623 / CCUG 4943 / NCTC 11153)</name>
    <dbReference type="NCBI Taxonomy" id="411476"/>
    <lineage>
        <taxon>Bacteria</taxon>
        <taxon>Pseudomonadati</taxon>
        <taxon>Bacteroidota</taxon>
        <taxon>Bacteroidia</taxon>
        <taxon>Bacteroidales</taxon>
        <taxon>Bacteroidaceae</taxon>
        <taxon>Bacteroides</taxon>
    </lineage>
</organism>
<accession>A0AAN3ACF8</accession>
<evidence type="ECO:0000313" key="2">
    <source>
        <dbReference type="Proteomes" id="UP000005475"/>
    </source>
</evidence>